<comment type="cofactor">
    <cofactor evidence="1">
        <name>a divalent metal cation</name>
        <dbReference type="ChEBI" id="CHEBI:60240"/>
    </cofactor>
</comment>
<evidence type="ECO:0000313" key="5">
    <source>
        <dbReference type="Proteomes" id="UP001519460"/>
    </source>
</evidence>
<dbReference type="EMBL" id="JACVVK020000128">
    <property type="protein sequence ID" value="KAK7490306.1"/>
    <property type="molecule type" value="Genomic_DNA"/>
</dbReference>
<evidence type="ECO:0000256" key="1">
    <source>
        <dbReference type="ARBA" id="ARBA00001968"/>
    </source>
</evidence>
<proteinExistence type="predicted"/>
<sequence length="350" mass="40275">MDQMLADFAVEEGLDRWDIAVIHQIVQMEEERLGLDRNFSLHKYTDQQCKDHFRFFPQDIIRLCQLLHMPDRMTAVNRTSASGLEVLCIVLKRLSYPCRYLDLEGFFHRPRFELCMLFNLGVNHIDGMFSERLTNPAQPWLTIAKLHEYSAAVYAKGAPLNLCWGFIDGTVRKMCKPQVHQREVYNGHKRVHALKFQSVVTPNGLIANLFGPMPGRRHDAALLNASGLMDYMEANMNTQDGRPFCVYGDPAYPLRPHLQRPHRGQRLTAAQQQHNTDMSRVRQAVEWQFGKIVSLWAFVDFANNLKLNLSPVGKLYRLGALLTNCHACLYGNQTSDYFGLNPPSLDEYLY</sequence>
<organism evidence="4 5">
    <name type="scientific">Batillaria attramentaria</name>
    <dbReference type="NCBI Taxonomy" id="370345"/>
    <lineage>
        <taxon>Eukaryota</taxon>
        <taxon>Metazoa</taxon>
        <taxon>Spiralia</taxon>
        <taxon>Lophotrochozoa</taxon>
        <taxon>Mollusca</taxon>
        <taxon>Gastropoda</taxon>
        <taxon>Caenogastropoda</taxon>
        <taxon>Sorbeoconcha</taxon>
        <taxon>Cerithioidea</taxon>
        <taxon>Batillariidae</taxon>
        <taxon>Batillaria</taxon>
    </lineage>
</organism>
<reference evidence="4 5" key="1">
    <citation type="journal article" date="2023" name="Sci. Data">
        <title>Genome assembly of the Korean intertidal mud-creeper Batillaria attramentaria.</title>
        <authorList>
            <person name="Patra A.K."/>
            <person name="Ho P.T."/>
            <person name="Jun S."/>
            <person name="Lee S.J."/>
            <person name="Kim Y."/>
            <person name="Won Y.J."/>
        </authorList>
    </citation>
    <scope>NUCLEOTIDE SEQUENCE [LARGE SCALE GENOMIC DNA]</scope>
    <source>
        <strain evidence="4">Wonlab-2016</strain>
    </source>
</reference>
<gene>
    <name evidence="4" type="ORF">BaRGS_00018467</name>
</gene>
<dbReference type="PANTHER" id="PTHR34615:SF1">
    <property type="entry name" value="PX DOMAIN-CONTAINING PROTEIN"/>
    <property type="match status" value="1"/>
</dbReference>
<keyword evidence="5" id="KW-1185">Reference proteome</keyword>
<comment type="caution">
    <text evidence="4">The sequence shown here is derived from an EMBL/GenBank/DDBJ whole genome shotgun (WGS) entry which is preliminary data.</text>
</comment>
<name>A0ABD0KT99_9CAEN</name>
<dbReference type="InterPro" id="IPR027806">
    <property type="entry name" value="HARBI1_dom"/>
</dbReference>
<evidence type="ECO:0000256" key="2">
    <source>
        <dbReference type="ARBA" id="ARBA00022723"/>
    </source>
</evidence>
<evidence type="ECO:0000313" key="4">
    <source>
        <dbReference type="EMBL" id="KAK7490306.1"/>
    </source>
</evidence>
<dbReference type="AlphaFoldDB" id="A0ABD0KT99"/>
<dbReference type="GO" id="GO:0046872">
    <property type="term" value="F:metal ion binding"/>
    <property type="evidence" value="ECO:0007669"/>
    <property type="project" value="UniProtKB-KW"/>
</dbReference>
<dbReference type="PANTHER" id="PTHR34615">
    <property type="entry name" value="PX DOMAIN-CONTAINING PROTEIN"/>
    <property type="match status" value="1"/>
</dbReference>
<evidence type="ECO:0000259" key="3">
    <source>
        <dbReference type="Pfam" id="PF13359"/>
    </source>
</evidence>
<dbReference type="Pfam" id="PF13359">
    <property type="entry name" value="DDE_Tnp_4"/>
    <property type="match status" value="1"/>
</dbReference>
<dbReference type="Proteomes" id="UP001519460">
    <property type="component" value="Unassembled WGS sequence"/>
</dbReference>
<keyword evidence="2" id="KW-0479">Metal-binding</keyword>
<feature type="domain" description="DDE Tnp4" evidence="3">
    <location>
        <begin position="167"/>
        <end position="324"/>
    </location>
</feature>
<accession>A0ABD0KT99</accession>
<protein>
    <recommendedName>
        <fullName evidence="3">DDE Tnp4 domain-containing protein</fullName>
    </recommendedName>
</protein>